<dbReference type="EMBL" id="DWUQ01000178">
    <property type="protein sequence ID" value="HJD45056.1"/>
    <property type="molecule type" value="Genomic_DNA"/>
</dbReference>
<reference evidence="1" key="1">
    <citation type="journal article" date="2021" name="PeerJ">
        <title>Extensive microbial diversity within the chicken gut microbiome revealed by metagenomics and culture.</title>
        <authorList>
            <person name="Gilroy R."/>
            <person name="Ravi A."/>
            <person name="Getino M."/>
            <person name="Pursley I."/>
            <person name="Horton D.L."/>
            <person name="Alikhan N.F."/>
            <person name="Baker D."/>
            <person name="Gharbi K."/>
            <person name="Hall N."/>
            <person name="Watson M."/>
            <person name="Adriaenssens E.M."/>
            <person name="Foster-Nyarko E."/>
            <person name="Jarju S."/>
            <person name="Secka A."/>
            <person name="Antonio M."/>
            <person name="Oren A."/>
            <person name="Chaudhuri R.R."/>
            <person name="La Ragione R."/>
            <person name="Hildebrand F."/>
            <person name="Pallen M.J."/>
        </authorList>
    </citation>
    <scope>NUCLEOTIDE SEQUENCE</scope>
    <source>
        <strain evidence="1">9264</strain>
    </source>
</reference>
<dbReference type="Gene3D" id="3.30.450.40">
    <property type="match status" value="1"/>
</dbReference>
<dbReference type="Pfam" id="PF04340">
    <property type="entry name" value="DUF484"/>
    <property type="match status" value="1"/>
</dbReference>
<dbReference type="Proteomes" id="UP000823889">
    <property type="component" value="Unassembled WGS sequence"/>
</dbReference>
<dbReference type="AlphaFoldDB" id="A0A9D2RKG4"/>
<gene>
    <name evidence="1" type="ORF">H9906_08545</name>
</gene>
<dbReference type="InterPro" id="IPR029016">
    <property type="entry name" value="GAF-like_dom_sf"/>
</dbReference>
<reference evidence="1" key="2">
    <citation type="submission" date="2021-04" db="EMBL/GenBank/DDBJ databases">
        <authorList>
            <person name="Gilroy R."/>
        </authorList>
    </citation>
    <scope>NUCLEOTIDE SEQUENCE</scope>
    <source>
        <strain evidence="1">9264</strain>
    </source>
</reference>
<sequence length="199" mass="22230">MNTAPLTASDVANFLRDHPDFLSEHAELFATLKVPHPQQGGAISLVERQVLTLREQLQRTQARLDYVLTQATRNHRISQQLLTCAQSLLALPSSASQIDAVRQCLLNSFQLDQVSVWYWADSHPASPAQPDEAVMRYAQQLTTPYSGPRAKHPLVDLLHASTQSLAAFRLLDGQQHTVGLVIFEDQAERFQADMATDYL</sequence>
<evidence type="ECO:0000313" key="2">
    <source>
        <dbReference type="Proteomes" id="UP000823889"/>
    </source>
</evidence>
<feature type="non-terminal residue" evidence="1">
    <location>
        <position position="199"/>
    </location>
</feature>
<comment type="caution">
    <text evidence="1">The sequence shown here is derived from an EMBL/GenBank/DDBJ whole genome shotgun (WGS) entry which is preliminary data.</text>
</comment>
<organism evidence="1 2">
    <name type="scientific">Candidatus Paenalcaligenes intestinipullorum</name>
    <dbReference type="NCBI Taxonomy" id="2838718"/>
    <lineage>
        <taxon>Bacteria</taxon>
        <taxon>Pseudomonadati</taxon>
        <taxon>Pseudomonadota</taxon>
        <taxon>Betaproteobacteria</taxon>
        <taxon>Burkholderiales</taxon>
        <taxon>Alcaligenaceae</taxon>
        <taxon>Paenalcaligenes</taxon>
    </lineage>
</organism>
<name>A0A9D2RKG4_9BURK</name>
<accession>A0A9D2RKG4</accession>
<protein>
    <submittedName>
        <fullName evidence="1">DUF484 family protein</fullName>
    </submittedName>
</protein>
<dbReference type="PANTHER" id="PTHR38765">
    <property type="entry name" value="DUF484 DOMAIN-CONTAINING PROTEIN"/>
    <property type="match status" value="1"/>
</dbReference>
<proteinExistence type="predicted"/>
<dbReference type="PANTHER" id="PTHR38765:SF1">
    <property type="entry name" value="DUF484 DOMAIN-CONTAINING PROTEIN"/>
    <property type="match status" value="1"/>
</dbReference>
<dbReference type="InterPro" id="IPR007435">
    <property type="entry name" value="DUF484"/>
</dbReference>
<evidence type="ECO:0000313" key="1">
    <source>
        <dbReference type="EMBL" id="HJD45056.1"/>
    </source>
</evidence>